<dbReference type="KEGG" id="dpl:KGM_203483"/>
<feature type="region of interest" description="Disordered" evidence="1">
    <location>
        <begin position="29"/>
        <end position="76"/>
    </location>
</feature>
<organism evidence="2 3">
    <name type="scientific">Danaus plexippus plexippus</name>
    <dbReference type="NCBI Taxonomy" id="278856"/>
    <lineage>
        <taxon>Eukaryota</taxon>
        <taxon>Metazoa</taxon>
        <taxon>Ecdysozoa</taxon>
        <taxon>Arthropoda</taxon>
        <taxon>Hexapoda</taxon>
        <taxon>Insecta</taxon>
        <taxon>Pterygota</taxon>
        <taxon>Neoptera</taxon>
        <taxon>Endopterygota</taxon>
        <taxon>Lepidoptera</taxon>
        <taxon>Glossata</taxon>
        <taxon>Ditrysia</taxon>
        <taxon>Papilionoidea</taxon>
        <taxon>Nymphalidae</taxon>
        <taxon>Danainae</taxon>
        <taxon>Danaini</taxon>
        <taxon>Danaina</taxon>
        <taxon>Danaus</taxon>
        <taxon>Danaus</taxon>
    </lineage>
</organism>
<dbReference type="AlphaFoldDB" id="A0A212FKJ1"/>
<evidence type="ECO:0000256" key="1">
    <source>
        <dbReference type="SAM" id="MobiDB-lite"/>
    </source>
</evidence>
<dbReference type="InParanoid" id="A0A212FKJ1"/>
<comment type="caution">
    <text evidence="2">The sequence shown here is derived from an EMBL/GenBank/DDBJ whole genome shotgun (WGS) entry which is preliminary data.</text>
</comment>
<feature type="compositionally biased region" description="Basic and acidic residues" evidence="1">
    <location>
        <begin position="52"/>
        <end position="65"/>
    </location>
</feature>
<dbReference type="Proteomes" id="UP000007151">
    <property type="component" value="Unassembled WGS sequence"/>
</dbReference>
<name>A0A212FKJ1_DANPL</name>
<feature type="compositionally biased region" description="Basic and acidic residues" evidence="1">
    <location>
        <begin position="32"/>
        <end position="44"/>
    </location>
</feature>
<sequence length="76" mass="8543">MQRVHRKKYTKGTIVISSRGVQYELVQDDEECVSRRHRDPETGRDMTGPSNRAKDTTREGIDPARDAGLPSVTASE</sequence>
<evidence type="ECO:0000313" key="3">
    <source>
        <dbReference type="Proteomes" id="UP000007151"/>
    </source>
</evidence>
<evidence type="ECO:0000313" key="2">
    <source>
        <dbReference type="EMBL" id="OWR54263.1"/>
    </source>
</evidence>
<reference evidence="2 3" key="1">
    <citation type="journal article" date="2011" name="Cell">
        <title>The monarch butterfly genome yields insights into long-distance migration.</title>
        <authorList>
            <person name="Zhan S."/>
            <person name="Merlin C."/>
            <person name="Boore J.L."/>
            <person name="Reppert S.M."/>
        </authorList>
    </citation>
    <scope>NUCLEOTIDE SEQUENCE [LARGE SCALE GENOMIC DNA]</scope>
    <source>
        <strain evidence="2">F-2</strain>
    </source>
</reference>
<proteinExistence type="predicted"/>
<protein>
    <submittedName>
        <fullName evidence="2">Uncharacterized protein</fullName>
    </submittedName>
</protein>
<keyword evidence="3" id="KW-1185">Reference proteome</keyword>
<accession>A0A212FKJ1</accession>
<dbReference type="EMBL" id="AGBW02008030">
    <property type="protein sequence ID" value="OWR54263.1"/>
    <property type="molecule type" value="Genomic_DNA"/>
</dbReference>
<gene>
    <name evidence="2" type="ORF">KGM_203483</name>
</gene>